<feature type="region of interest" description="Disordered" evidence="1">
    <location>
        <begin position="1803"/>
        <end position="1825"/>
    </location>
</feature>
<keyword evidence="2" id="KW-1133">Transmembrane helix</keyword>
<comment type="caution">
    <text evidence="3">The sequence shown here is derived from an EMBL/GenBank/DDBJ whole genome shotgun (WGS) entry which is preliminary data.</text>
</comment>
<accession>A0ABR2JRK6</accession>
<feature type="transmembrane region" description="Helical" evidence="2">
    <location>
        <begin position="2349"/>
        <end position="2368"/>
    </location>
</feature>
<evidence type="ECO:0000256" key="2">
    <source>
        <dbReference type="SAM" id="Phobius"/>
    </source>
</evidence>
<dbReference type="PANTHER" id="PTHR39414:SF2">
    <property type="entry name" value="FLOCCULATION PROTEIN FLO11-LIKE"/>
    <property type="match status" value="1"/>
</dbReference>
<evidence type="ECO:0000313" key="3">
    <source>
        <dbReference type="EMBL" id="KAK8881410.1"/>
    </source>
</evidence>
<evidence type="ECO:0000256" key="1">
    <source>
        <dbReference type="SAM" id="MobiDB-lite"/>
    </source>
</evidence>
<dbReference type="SMART" id="SM00710">
    <property type="entry name" value="PbH1"/>
    <property type="match status" value="9"/>
</dbReference>
<organism evidence="3 4">
    <name type="scientific">Tritrichomonas musculus</name>
    <dbReference type="NCBI Taxonomy" id="1915356"/>
    <lineage>
        <taxon>Eukaryota</taxon>
        <taxon>Metamonada</taxon>
        <taxon>Parabasalia</taxon>
        <taxon>Tritrichomonadida</taxon>
        <taxon>Tritrichomonadidae</taxon>
        <taxon>Tritrichomonas</taxon>
    </lineage>
</organism>
<sequence length="2391" mass="271161">MMIFPFLIYLSQENLKICVCNNYCHADCPSNIFNSSSNNNFHEFLSSLAINEKYVELFFYSKQDGFTFSIDQTKFSHLNISIQILPKSQPIRLKINQLYLKKYQIIDIKPNYKITLPDLIPYHNKINALDVKSSEKPKTIPISIGLSNMKHTGAFKCAFFNDAPITDLTDDMDEKDFGCQYIDNLDKEAAYKCGLRCWTPKENLGGTLEYTFKGVKFELFGTKDPSHGIIKLELDGETIKVNETGEREEYISIYMSELLEYKEHTIKLSSEGVFELYKLTYWPSLTAKRLNVSDVVSIRGNWKMESDGIGGNRNYTDDEGTLIIPLHCKKFWLYGLKQLYNDNRKITVKYGDVTEEVNIKDGERKEQYLLYESPELDDFNFNLNISGRFMFCFLYYEDLTIPISIGLSLMNIEGKFMCSYKNLGNPIQLTHGLRNYNCEFNNLESIDASQCGLRCWTDGNTNTNCNLDYTFTGVKFALYGTFDPNHRKINIFIDGNKVCEVDEQSQNRKTFAVIYTSRNLPYGEHTVKIGTQGYPYEMYKLVYWPSLTSKRINASKAFAKQGTWTLQSDGIGGVQIYNEHNPSELGIPMHCTKFWLYGLKDNYNKYGKYNTLSYNEINREIDRNATVRTELSLLYESEDLSKFDFSLKIFGSLMFAFIYYEEPPIPLSVSIDQMETEGSIQCKFSDDGNNFPLSSNIDYSNSHCDFIYLDSPNAYKCGLKCWSSDGIYSYKFKGVKFAIYGASNNNGPFDIEFDGITIATINSQTSQNDLVLLYESEVYNVNEHKVRLISKNANFLIYKLVYWPSYEIKRMNSTHFTRTGNWLRKSDGIGGVVYYSQSDGCKSNVTIKCSQFWVYGIKDPNLDQIVLKYNDVTETINLKSETKTESVLLYQSPKFDFKSIDLTFTSSGKSMIYCIYYNDFHLQQPTITPIPISVGIQQMKPYELASEPNFVFECKNHKGESFDFTSTSNFDCSIDDLNSPDAYQCGLECKIAEMGFTYVFTGVKFMVIGTRYSISDIKIIVDNVSYGNFDLDTKGPELKYQVLYESGIFAYGEHTLQIETKISDPIGLYKIVYWPSLYAKRLNSSDFMTRTGIWTPESDKIGGIREYTINSMGNGIGNISKRFSCSKFWLYGSKAACFNKGFTISYDDVRYTMKDFTDPREDGVLLYESKEFTNKAITLREETLGESMFYFVYYLDGPLSLMEYIDKTFTRVLPYNNILISSDSYINQISGCELHSIEENIDYIITLEKEVLFNDNYFDENPSSSEFPSVLRIKYNGSIRLKNCTFTYSKGKSNNKACLFYCDENYKISATFDSCQFINCGYDNAAQGLITIENGQSSINITDCSFYSDSKTSSQPININTSNANLHNCSFKNTGGIYIAQQTDESSTTNKNEISITDCVFDSCYSQSKNVYTLGIQIQQQTSIIFNGNEIKNIQGTNNDVCIVSIDTNGKVGNLDIHNIRFVDNTCYSLYGGGTGIKIQKAEKISFYNCSFINNKARKCNIPRSSIYTLYNSNEDYYNGDGGGIQIGFECSTNEVLVTFEKCIFKDNKAERHGGAIAIQTLRTVEITDCIFESNYANYNFDSSSGLLEYDTHYHKKREGRGGAIYINPAYTYSSNGSPCYNQSLYMNPVTINNCNFTSNSARDGYAIYIEGDDPGTVFNIESNNFTDNYNFSPDVSSDPNITIRGIIATEIHSVPKSIENTNLFIKVQSKKLVYVDHYGNRITKEFTESDVFTYSVKFTESQLFSKSNDFTNSGKFTKSTDFSQSHKFTNSKEFSNSDKFSKSQIFSYSDRFTETQSFSVSKDFSKSGSFSNSKGFSKSGSFSNSKGFSKSLMFSETNYFSKTEKFSETQDFSISGEFTISGAFSKSGSFSNSKGFSRSLMFSETNYFSKTEKFSETQDFSISGEFTTSGAFSKSGSFSNSKGFSRSLMFSETNYFSKTEKFSETQDFTVSEKFSKSNSFSDTFKFSKSTYFSNSREYTKSLIFSTTEKFSETNEFSLTISFSTSEKFTKSDSFKPSPIFTSSFYFSQTTPFSTSDKFSKSNQFSESQGFSPSITFPPSDPKCAVFDEGKYVLSNECKYSVDKERFVYVFVISSNFENYQQEEGDGAAFHLINCGILCNNTDFIDCVTNSGGGGAVFINNSFEIKNNCTFINTTFLRCKASFGGAVFLSAQSTLFDISFNACHFESNKALLSKPPNGENSHFFGGQALFVICRGLNVCNSTFTLNRGPTGAVKIISIQNANSKSIQLSDDQKSFNFIGCNFEQHEKSRSSIYYIDNENANDRIELLDCEFKGKLKKGSNYINGKVTNKEKLNVKSCTFEDDASKAIKVDSYVDEFYVKDGFSSISSKALLFAVGFVIVIASLVTIYLKSGDSSDGKYEQTDVNEEADFLI</sequence>
<dbReference type="PANTHER" id="PTHR39414">
    <property type="entry name" value="SERINE/ARGININE REPETITIVE MATRIX PROTEIN 5-RELATED"/>
    <property type="match status" value="1"/>
</dbReference>
<evidence type="ECO:0000313" key="4">
    <source>
        <dbReference type="Proteomes" id="UP001470230"/>
    </source>
</evidence>
<dbReference type="Gene3D" id="2.60.120.260">
    <property type="entry name" value="Galactose-binding domain-like"/>
    <property type="match status" value="3"/>
</dbReference>
<dbReference type="InterPro" id="IPR011050">
    <property type="entry name" value="Pectin_lyase_fold/virulence"/>
</dbReference>
<proteinExistence type="predicted"/>
<dbReference type="SUPFAM" id="SSF51126">
    <property type="entry name" value="Pectin lyase-like"/>
    <property type="match status" value="2"/>
</dbReference>
<reference evidence="3 4" key="1">
    <citation type="submission" date="2024-04" db="EMBL/GenBank/DDBJ databases">
        <title>Tritrichomonas musculus Genome.</title>
        <authorList>
            <person name="Alves-Ferreira E."/>
            <person name="Grigg M."/>
            <person name="Lorenzi H."/>
            <person name="Galac M."/>
        </authorList>
    </citation>
    <scope>NUCLEOTIDE SEQUENCE [LARGE SCALE GENOMIC DNA]</scope>
    <source>
        <strain evidence="3 4">EAF2021</strain>
    </source>
</reference>
<dbReference type="InterPro" id="IPR006626">
    <property type="entry name" value="PbH1"/>
</dbReference>
<keyword evidence="2" id="KW-0472">Membrane</keyword>
<dbReference type="Proteomes" id="UP001470230">
    <property type="component" value="Unassembled WGS sequence"/>
</dbReference>
<name>A0ABR2JRK6_9EUKA</name>
<evidence type="ECO:0008006" key="5">
    <source>
        <dbReference type="Google" id="ProtNLM"/>
    </source>
</evidence>
<keyword evidence="4" id="KW-1185">Reference proteome</keyword>
<protein>
    <recommendedName>
        <fullName evidence="5">Right handed beta helix domain-containing protein</fullName>
    </recommendedName>
</protein>
<keyword evidence="2" id="KW-0812">Transmembrane</keyword>
<dbReference type="EMBL" id="JAPFFF010000010">
    <property type="protein sequence ID" value="KAK8881410.1"/>
    <property type="molecule type" value="Genomic_DNA"/>
</dbReference>
<gene>
    <name evidence="3" type="ORF">M9Y10_004146</name>
</gene>